<organism evidence="1 2">
    <name type="scientific">Mycoemilia scoparia</name>
    <dbReference type="NCBI Taxonomy" id="417184"/>
    <lineage>
        <taxon>Eukaryota</taxon>
        <taxon>Fungi</taxon>
        <taxon>Fungi incertae sedis</taxon>
        <taxon>Zoopagomycota</taxon>
        <taxon>Kickxellomycotina</taxon>
        <taxon>Kickxellomycetes</taxon>
        <taxon>Kickxellales</taxon>
        <taxon>Kickxellaceae</taxon>
        <taxon>Mycoemilia</taxon>
    </lineage>
</organism>
<evidence type="ECO:0000313" key="2">
    <source>
        <dbReference type="Proteomes" id="UP001150538"/>
    </source>
</evidence>
<accession>A0A9W7ZQ89</accession>
<name>A0A9W7ZQ89_9FUNG</name>
<proteinExistence type="predicted"/>
<evidence type="ECO:0000313" key="1">
    <source>
        <dbReference type="EMBL" id="KAJ1914323.1"/>
    </source>
</evidence>
<dbReference type="Proteomes" id="UP001150538">
    <property type="component" value="Unassembled WGS sequence"/>
</dbReference>
<gene>
    <name evidence="1" type="ORF">H4219_004843</name>
</gene>
<dbReference type="EMBL" id="JANBPU010000204">
    <property type="protein sequence ID" value="KAJ1914323.1"/>
    <property type="molecule type" value="Genomic_DNA"/>
</dbReference>
<dbReference type="AlphaFoldDB" id="A0A9W7ZQ89"/>
<comment type="caution">
    <text evidence="1">The sequence shown here is derived from an EMBL/GenBank/DDBJ whole genome shotgun (WGS) entry which is preliminary data.</text>
</comment>
<reference evidence="1" key="1">
    <citation type="submission" date="2022-07" db="EMBL/GenBank/DDBJ databases">
        <title>Phylogenomic reconstructions and comparative analyses of Kickxellomycotina fungi.</title>
        <authorList>
            <person name="Reynolds N.K."/>
            <person name="Stajich J.E."/>
            <person name="Barry K."/>
            <person name="Grigoriev I.V."/>
            <person name="Crous P."/>
            <person name="Smith M.E."/>
        </authorList>
    </citation>
    <scope>NUCLEOTIDE SEQUENCE</scope>
    <source>
        <strain evidence="1">NBRC 100468</strain>
    </source>
</reference>
<sequence length="245" mass="27049">MPFDISTLTGYGRAVLYLSTRHLKDRLFRVLLHVCHCNATGLISELADKLNSINPSSNQKENTKINEWALGIKQAAQALIDQAKELNPGNGLFKGDQSASGTDHDRVLCIWKLCFATYISKNLYEYLEKLKTPVDGVTTDDCFNMFGQINDIANPILGTIGVDNLNDIYKIVLSNGANVDYPEHVVQKIHECIASEPVDITDSVKAITFDVDGKVVNLEDHINNLVGLFCPMGESQPNTSLLLPQ</sequence>
<protein>
    <submittedName>
        <fullName evidence="1">Uncharacterized protein</fullName>
    </submittedName>
</protein>
<keyword evidence="2" id="KW-1185">Reference proteome</keyword>